<sequence length="264" mass="28603">MVFLRSSPPTSPSTCCVEYARIVSMKELDSSLAILCNYSQSTSKAQRRQTIASCMSGMLMTNLATATTFDNQSGALITRIPLRVMPYIDGVLRRLPIPPSLYTSQQSSSSTSSLGFGEIPDKPNPKISTSSSTVFLDFVEVVRATTSTSATGQKVVPIDNKIEQAMDLVKTHLTFAVREEVEILRSTIVELEAKQSIMLENVSASVQSTQKRSISGITSEIPVGPTSFPVVVAHFGLLSKVQPGIEQKQSKQLFATTSTDSDLQ</sequence>
<dbReference type="PANTHER" id="PTHR12348:SF26">
    <property type="entry name" value="PROTEIN TSCT-1"/>
    <property type="match status" value="1"/>
</dbReference>
<comment type="similarity">
    <text evidence="1">Belongs to the TSC-22/Dip/Bun family.</text>
</comment>
<reference evidence="3" key="1">
    <citation type="submission" date="2016-11" db="UniProtKB">
        <authorList>
            <consortium name="WormBaseParasite"/>
        </authorList>
    </citation>
    <scope>IDENTIFICATION</scope>
    <source>
        <strain evidence="3">pt0022</strain>
    </source>
</reference>
<dbReference type="PANTHER" id="PTHR12348">
    <property type="entry name" value="TSC22"/>
    <property type="match status" value="1"/>
</dbReference>
<dbReference type="AlphaFoldDB" id="A0A1I8EUN4"/>
<evidence type="ECO:0000313" key="3">
    <source>
        <dbReference type="WBParaSite" id="maker-PairedContig_5188-snap-gene-0.1-mRNA-1"/>
    </source>
</evidence>
<dbReference type="GO" id="GO:0006357">
    <property type="term" value="P:regulation of transcription by RNA polymerase II"/>
    <property type="evidence" value="ECO:0007669"/>
    <property type="project" value="InterPro"/>
</dbReference>
<feature type="region of interest" description="Disordered" evidence="2">
    <location>
        <begin position="103"/>
        <end position="125"/>
    </location>
</feature>
<dbReference type="PROSITE" id="PS01289">
    <property type="entry name" value="TSC22"/>
    <property type="match status" value="1"/>
</dbReference>
<evidence type="ECO:0008006" key="4">
    <source>
        <dbReference type="Google" id="ProtNLM"/>
    </source>
</evidence>
<dbReference type="InterPro" id="IPR000580">
    <property type="entry name" value="TSC22/Bun"/>
</dbReference>
<evidence type="ECO:0000256" key="1">
    <source>
        <dbReference type="ARBA" id="ARBA00007908"/>
    </source>
</evidence>
<dbReference type="WBParaSite" id="maker-PairedContig_5188-snap-gene-0.1-mRNA-1">
    <property type="protein sequence ID" value="maker-PairedContig_5188-snap-gene-0.1-mRNA-1"/>
    <property type="gene ID" value="maker-PairedContig_5188-snap-gene-0.1"/>
</dbReference>
<dbReference type="InterPro" id="IPR047862">
    <property type="entry name" value="TSC22/BUN_CS"/>
</dbReference>
<feature type="compositionally biased region" description="Low complexity" evidence="2">
    <location>
        <begin position="103"/>
        <end position="113"/>
    </location>
</feature>
<protein>
    <recommendedName>
        <fullName evidence="4">TSC-22/dip/bun family protein</fullName>
    </recommendedName>
</protein>
<dbReference type="STRING" id="6293.A0A1I8EUN4"/>
<accession>A0A1I8EUN4</accession>
<dbReference type="Pfam" id="PF01166">
    <property type="entry name" value="TSC22"/>
    <property type="match status" value="1"/>
</dbReference>
<proteinExistence type="inferred from homology"/>
<dbReference type="Gene3D" id="1.20.5.490">
    <property type="entry name" value="Single helix bin"/>
    <property type="match status" value="1"/>
</dbReference>
<organism evidence="3">
    <name type="scientific">Wuchereria bancrofti</name>
    <dbReference type="NCBI Taxonomy" id="6293"/>
    <lineage>
        <taxon>Eukaryota</taxon>
        <taxon>Metazoa</taxon>
        <taxon>Ecdysozoa</taxon>
        <taxon>Nematoda</taxon>
        <taxon>Chromadorea</taxon>
        <taxon>Rhabditida</taxon>
        <taxon>Spirurina</taxon>
        <taxon>Spiruromorpha</taxon>
        <taxon>Filarioidea</taxon>
        <taxon>Onchocercidae</taxon>
        <taxon>Wuchereria</taxon>
    </lineage>
</organism>
<evidence type="ECO:0000256" key="2">
    <source>
        <dbReference type="SAM" id="MobiDB-lite"/>
    </source>
</evidence>
<name>A0A1I8EUN4_WUCBA</name>
<dbReference type="SUPFAM" id="SSF58026">
    <property type="entry name" value="Delta-sleep-inducing peptide immunoreactive peptide"/>
    <property type="match status" value="1"/>
</dbReference>